<dbReference type="Pfam" id="PF04575">
    <property type="entry name" value="SlipAM"/>
    <property type="match status" value="1"/>
</dbReference>
<dbReference type="EMBL" id="JAVDBT010000004">
    <property type="protein sequence ID" value="MDQ2065730.1"/>
    <property type="molecule type" value="Genomic_DNA"/>
</dbReference>
<dbReference type="InterPro" id="IPR007655">
    <property type="entry name" value="Slam_C"/>
</dbReference>
<evidence type="ECO:0000259" key="1">
    <source>
        <dbReference type="Pfam" id="PF04575"/>
    </source>
</evidence>
<comment type="caution">
    <text evidence="2">The sequence shown here is derived from an EMBL/GenBank/DDBJ whole genome shotgun (WGS) entry which is preliminary data.</text>
</comment>
<dbReference type="Gene3D" id="1.25.40.10">
    <property type="entry name" value="Tetratricopeptide repeat domain"/>
    <property type="match status" value="1"/>
</dbReference>
<gene>
    <name evidence="2" type="ORF">Q9295_05060</name>
</gene>
<sequence length="441" mass="47014">MFPAAAEARSGAGERAALAAEAEAALAAGEIELARLLALAVVEDEPRNSRALAVLAAVGLSQQEAEAARVVAKRAFRFGKTELERFTAARLAAKASADLDQFTASKYWLRRALHLVPSEEARSATLRDYQTLRQGSRVVVDLGFSIKPSSNVNSGAEDALLTVDGVPTWFYFDRSSMALSGGEATAKVALRYRLKESATALTTLGFSISARGVVLSDEARAAAPAARGLDFAHMAVDGLLTQQWRLDEGQVLSAGLTAGSIWFGGEPYADRLRAELALSSQHGPALQSRIGFSVEQQWRASGGAADRALALDLGLQKALASGDAVALRLELGRTLSEDPNQQSRMLGASLRYRRGEPVAGMRLSGGLDLKTRDYPVFFNAIFNDSGRQDRSVSVSADLALPKWEVFGFEPVLSLQASRTKSNVSRYSGDGVGIGFGIQSSF</sequence>
<feature type="domain" description="Surface lipoprotein assembly modifier C-terminal" evidence="1">
    <location>
        <begin position="377"/>
        <end position="427"/>
    </location>
</feature>
<evidence type="ECO:0000313" key="2">
    <source>
        <dbReference type="EMBL" id="MDQ2065730.1"/>
    </source>
</evidence>
<organism evidence="2 3">
    <name type="scientific">Pseudogemmobacter lacusdianii</name>
    <dbReference type="NCBI Taxonomy" id="3069608"/>
    <lineage>
        <taxon>Bacteria</taxon>
        <taxon>Pseudomonadati</taxon>
        <taxon>Pseudomonadota</taxon>
        <taxon>Alphaproteobacteria</taxon>
        <taxon>Rhodobacterales</taxon>
        <taxon>Paracoccaceae</taxon>
        <taxon>Pseudogemmobacter</taxon>
    </lineage>
</organism>
<protein>
    <submittedName>
        <fullName evidence="2">Surface lipoprotein assembly modifier</fullName>
    </submittedName>
</protein>
<accession>A0ABU0VXU7</accession>
<dbReference type="RefSeq" id="WP_306679598.1">
    <property type="nucleotide sequence ID" value="NZ_JAVDBT010000004.1"/>
</dbReference>
<name>A0ABU0VXU7_9RHOB</name>
<keyword evidence="2" id="KW-0449">Lipoprotein</keyword>
<reference evidence="2 3" key="1">
    <citation type="submission" date="2023-08" db="EMBL/GenBank/DDBJ databases">
        <title>Characterization of two Paracoccaceae strains isolated from Phycosphere and proposal of Xinfangfangia lacusdiani sp. nov.</title>
        <authorList>
            <person name="Deng Y."/>
            <person name="Zhang Y.Q."/>
        </authorList>
    </citation>
    <scope>NUCLEOTIDE SEQUENCE [LARGE SCALE GENOMIC DNA]</scope>
    <source>
        <strain evidence="2 3">CPCC 101601</strain>
    </source>
</reference>
<evidence type="ECO:0000313" key="3">
    <source>
        <dbReference type="Proteomes" id="UP001239680"/>
    </source>
</evidence>
<proteinExistence type="predicted"/>
<keyword evidence="3" id="KW-1185">Reference proteome</keyword>
<dbReference type="Proteomes" id="UP001239680">
    <property type="component" value="Unassembled WGS sequence"/>
</dbReference>
<dbReference type="InterPro" id="IPR011990">
    <property type="entry name" value="TPR-like_helical_dom_sf"/>
</dbReference>